<keyword evidence="1" id="KW-0812">Transmembrane</keyword>
<comment type="caution">
    <text evidence="2">The sequence shown here is derived from an EMBL/GenBank/DDBJ whole genome shotgun (WGS) entry which is preliminary data.</text>
</comment>
<feature type="transmembrane region" description="Helical" evidence="1">
    <location>
        <begin position="7"/>
        <end position="24"/>
    </location>
</feature>
<gene>
    <name evidence="2" type="ORF">AAF454_00175</name>
</gene>
<dbReference type="Proteomes" id="UP001398420">
    <property type="component" value="Unassembled WGS sequence"/>
</dbReference>
<feature type="transmembrane region" description="Helical" evidence="1">
    <location>
        <begin position="30"/>
        <end position="48"/>
    </location>
</feature>
<keyword evidence="3" id="KW-1185">Reference proteome</keyword>
<dbReference type="EMBL" id="JBCEWA010000001">
    <property type="protein sequence ID" value="MEL5986830.1"/>
    <property type="molecule type" value="Genomic_DNA"/>
</dbReference>
<keyword evidence="1" id="KW-0472">Membrane</keyword>
<sequence length="133" mass="15160">MKMKKYLFVLIEIILLICLALFTTRKMYDAAFIILIFSPIILMSILILGKLLKSKGKPQYLIFSIIIHTYIGLNLFSIFDSQLDWRGPFRFPKALTNDQGVFELIVILTGVSLLISVLISGAILYSQKKKSNK</sequence>
<proteinExistence type="predicted"/>
<organism evidence="2 3">
    <name type="scientific">Kurthia gibsonii</name>
    <dbReference type="NCBI Taxonomy" id="33946"/>
    <lineage>
        <taxon>Bacteria</taxon>
        <taxon>Bacillati</taxon>
        <taxon>Bacillota</taxon>
        <taxon>Bacilli</taxon>
        <taxon>Bacillales</taxon>
        <taxon>Caryophanaceae</taxon>
        <taxon>Kurthia</taxon>
    </lineage>
</organism>
<feature type="transmembrane region" description="Helical" evidence="1">
    <location>
        <begin position="99"/>
        <end position="125"/>
    </location>
</feature>
<evidence type="ECO:0000313" key="2">
    <source>
        <dbReference type="EMBL" id="MEL5986830.1"/>
    </source>
</evidence>
<evidence type="ECO:0000256" key="1">
    <source>
        <dbReference type="SAM" id="Phobius"/>
    </source>
</evidence>
<evidence type="ECO:0000313" key="3">
    <source>
        <dbReference type="Proteomes" id="UP001398420"/>
    </source>
</evidence>
<dbReference type="RefSeq" id="WP_325942980.1">
    <property type="nucleotide sequence ID" value="NZ_JALKQX010000001.1"/>
</dbReference>
<protein>
    <submittedName>
        <fullName evidence="2">Uncharacterized protein</fullName>
    </submittedName>
</protein>
<keyword evidence="1" id="KW-1133">Transmembrane helix</keyword>
<name>A0ABU9LIB5_9BACL</name>
<accession>A0ABU9LIB5</accession>
<feature type="transmembrane region" description="Helical" evidence="1">
    <location>
        <begin position="60"/>
        <end position="79"/>
    </location>
</feature>
<reference evidence="2 3" key="1">
    <citation type="submission" date="2024-04" db="EMBL/GenBank/DDBJ databases">
        <authorList>
            <person name="Wu Y.S."/>
            <person name="Zhang L."/>
        </authorList>
    </citation>
    <scope>NUCLEOTIDE SEQUENCE [LARGE SCALE GENOMIC DNA]</scope>
    <source>
        <strain evidence="2 3">KG-01</strain>
    </source>
</reference>